<sequence length="27" mass="3022">GTNPLQVDELLNRPAISILINRLDHLP</sequence>
<evidence type="ECO:0000313" key="2">
    <source>
        <dbReference type="Proteomes" id="UP000236291"/>
    </source>
</evidence>
<proteinExistence type="predicted"/>
<protein>
    <submittedName>
        <fullName evidence="1">Uncharacterized protein</fullName>
    </submittedName>
</protein>
<evidence type="ECO:0000313" key="1">
    <source>
        <dbReference type="EMBL" id="PNX69053.1"/>
    </source>
</evidence>
<reference evidence="1 2" key="2">
    <citation type="journal article" date="2017" name="Front. Plant Sci.">
        <title>Gene Classification and Mining of Molecular Markers Useful in Red Clover (Trifolium pratense) Breeding.</title>
        <authorList>
            <person name="Istvanek J."/>
            <person name="Dluhosova J."/>
            <person name="Dluhos P."/>
            <person name="Patkova L."/>
            <person name="Nedelnik J."/>
            <person name="Repkova J."/>
        </authorList>
    </citation>
    <scope>NUCLEOTIDE SEQUENCE [LARGE SCALE GENOMIC DNA]</scope>
    <source>
        <strain evidence="2">cv. Tatra</strain>
        <tissue evidence="1">Young leaves</tissue>
    </source>
</reference>
<gene>
    <name evidence="1" type="ORF">L195_g064259</name>
</gene>
<name>A0A2K3KS11_TRIPR</name>
<comment type="caution">
    <text evidence="1">The sequence shown here is derived from an EMBL/GenBank/DDBJ whole genome shotgun (WGS) entry which is preliminary data.</text>
</comment>
<dbReference type="Proteomes" id="UP000236291">
    <property type="component" value="Unassembled WGS sequence"/>
</dbReference>
<accession>A0A2K3KS11</accession>
<organism evidence="1 2">
    <name type="scientific">Trifolium pratense</name>
    <name type="common">Red clover</name>
    <dbReference type="NCBI Taxonomy" id="57577"/>
    <lineage>
        <taxon>Eukaryota</taxon>
        <taxon>Viridiplantae</taxon>
        <taxon>Streptophyta</taxon>
        <taxon>Embryophyta</taxon>
        <taxon>Tracheophyta</taxon>
        <taxon>Spermatophyta</taxon>
        <taxon>Magnoliopsida</taxon>
        <taxon>eudicotyledons</taxon>
        <taxon>Gunneridae</taxon>
        <taxon>Pentapetalae</taxon>
        <taxon>rosids</taxon>
        <taxon>fabids</taxon>
        <taxon>Fabales</taxon>
        <taxon>Fabaceae</taxon>
        <taxon>Papilionoideae</taxon>
        <taxon>50 kb inversion clade</taxon>
        <taxon>NPAAA clade</taxon>
        <taxon>Hologalegina</taxon>
        <taxon>IRL clade</taxon>
        <taxon>Trifolieae</taxon>
        <taxon>Trifolium</taxon>
    </lineage>
</organism>
<dbReference type="EMBL" id="ASHM01240461">
    <property type="protein sequence ID" value="PNX69053.1"/>
    <property type="molecule type" value="Genomic_DNA"/>
</dbReference>
<feature type="non-terminal residue" evidence="1">
    <location>
        <position position="1"/>
    </location>
</feature>
<reference evidence="1 2" key="1">
    <citation type="journal article" date="2014" name="Am. J. Bot.">
        <title>Genome assembly and annotation for red clover (Trifolium pratense; Fabaceae).</title>
        <authorList>
            <person name="Istvanek J."/>
            <person name="Jaros M."/>
            <person name="Krenek A."/>
            <person name="Repkova J."/>
        </authorList>
    </citation>
    <scope>NUCLEOTIDE SEQUENCE [LARGE SCALE GENOMIC DNA]</scope>
    <source>
        <strain evidence="2">cv. Tatra</strain>
        <tissue evidence="1">Young leaves</tissue>
    </source>
</reference>
<dbReference type="AlphaFoldDB" id="A0A2K3KS11"/>